<evidence type="ECO:0000259" key="4">
    <source>
        <dbReference type="Pfam" id="PF23559"/>
    </source>
</evidence>
<protein>
    <submittedName>
        <fullName evidence="5">NB-ARC domain-containing protein</fullName>
    </submittedName>
</protein>
<sequence length="106" mass="11550">MAVGGQIGGNNQVVNDNDLNTSPIDVGRQNNDLPSTHPQALVPSDVDVGGQINDLPRLIEKQEQKSLEDVAQKYLMDLIGRSLILIAKIKSDSQVKACNMHDLYIV</sequence>
<reference evidence="6" key="1">
    <citation type="submission" date="2024-07" db="EMBL/GenBank/DDBJ databases">
        <title>Two chromosome-level genome assemblies of Korean endemic species Abeliophyllum distichum and Forsythia ovata (Oleaceae).</title>
        <authorList>
            <person name="Jang H."/>
        </authorList>
    </citation>
    <scope>NUCLEOTIDE SEQUENCE [LARGE SCALE GENOMIC DNA]</scope>
</reference>
<evidence type="ECO:0000256" key="3">
    <source>
        <dbReference type="SAM" id="MobiDB-lite"/>
    </source>
</evidence>
<accession>A0ABD1WNM9</accession>
<dbReference type="AlphaFoldDB" id="A0ABD1WNM9"/>
<feature type="compositionally biased region" description="Polar residues" evidence="3">
    <location>
        <begin position="19"/>
        <end position="38"/>
    </location>
</feature>
<evidence type="ECO:0000313" key="5">
    <source>
        <dbReference type="EMBL" id="KAL2551291.1"/>
    </source>
</evidence>
<proteinExistence type="predicted"/>
<keyword evidence="2" id="KW-0067">ATP-binding</keyword>
<evidence type="ECO:0000256" key="1">
    <source>
        <dbReference type="ARBA" id="ARBA00022741"/>
    </source>
</evidence>
<name>A0ABD1WNM9_9LAMI</name>
<gene>
    <name evidence="5" type="ORF">Fot_04910</name>
</gene>
<dbReference type="Proteomes" id="UP001604277">
    <property type="component" value="Unassembled WGS sequence"/>
</dbReference>
<comment type="caution">
    <text evidence="5">The sequence shown here is derived from an EMBL/GenBank/DDBJ whole genome shotgun (WGS) entry which is preliminary data.</text>
</comment>
<feature type="region of interest" description="Disordered" evidence="3">
    <location>
        <begin position="1"/>
        <end position="46"/>
    </location>
</feature>
<feature type="compositionally biased region" description="Low complexity" evidence="3">
    <location>
        <begin position="9"/>
        <end position="18"/>
    </location>
</feature>
<organism evidence="5 6">
    <name type="scientific">Forsythia ovata</name>
    <dbReference type="NCBI Taxonomy" id="205694"/>
    <lineage>
        <taxon>Eukaryota</taxon>
        <taxon>Viridiplantae</taxon>
        <taxon>Streptophyta</taxon>
        <taxon>Embryophyta</taxon>
        <taxon>Tracheophyta</taxon>
        <taxon>Spermatophyta</taxon>
        <taxon>Magnoliopsida</taxon>
        <taxon>eudicotyledons</taxon>
        <taxon>Gunneridae</taxon>
        <taxon>Pentapetalae</taxon>
        <taxon>asterids</taxon>
        <taxon>lamiids</taxon>
        <taxon>Lamiales</taxon>
        <taxon>Oleaceae</taxon>
        <taxon>Forsythieae</taxon>
        <taxon>Forsythia</taxon>
    </lineage>
</organism>
<keyword evidence="1" id="KW-0547">Nucleotide-binding</keyword>
<feature type="domain" description="Disease resistance protein winged helix" evidence="4">
    <location>
        <begin position="58"/>
        <end position="103"/>
    </location>
</feature>
<keyword evidence="6" id="KW-1185">Reference proteome</keyword>
<evidence type="ECO:0000313" key="6">
    <source>
        <dbReference type="Proteomes" id="UP001604277"/>
    </source>
</evidence>
<evidence type="ECO:0000256" key="2">
    <source>
        <dbReference type="ARBA" id="ARBA00022840"/>
    </source>
</evidence>
<dbReference type="EMBL" id="JBFOLJ010000002">
    <property type="protein sequence ID" value="KAL2551291.1"/>
    <property type="molecule type" value="Genomic_DNA"/>
</dbReference>
<dbReference type="InterPro" id="IPR058922">
    <property type="entry name" value="WHD_DRP"/>
</dbReference>
<dbReference type="Pfam" id="PF23559">
    <property type="entry name" value="WHD_DRP"/>
    <property type="match status" value="1"/>
</dbReference>